<evidence type="ECO:0000256" key="2">
    <source>
        <dbReference type="SAM" id="Phobius"/>
    </source>
</evidence>
<reference evidence="4 5" key="1">
    <citation type="submission" date="2019-08" db="EMBL/GenBank/DDBJ databases">
        <title>Bacterial whole genome sequence for Glaciihabitans sp. CHu50b-6-2.</title>
        <authorList>
            <person name="Jin L."/>
        </authorList>
    </citation>
    <scope>NUCLEOTIDE SEQUENCE [LARGE SCALE GENOMIC DNA]</scope>
    <source>
        <strain evidence="4 5">CHu50b-6-2</strain>
    </source>
</reference>
<keyword evidence="2" id="KW-0472">Membrane</keyword>
<feature type="transmembrane region" description="Helical" evidence="2">
    <location>
        <begin position="32"/>
        <end position="56"/>
    </location>
</feature>
<dbReference type="Pfam" id="PF13399">
    <property type="entry name" value="LytR_C"/>
    <property type="match status" value="1"/>
</dbReference>
<protein>
    <submittedName>
        <fullName evidence="4">LytR family transcriptional regulator</fullName>
    </submittedName>
</protein>
<feature type="domain" description="LytR/CpsA/Psr regulator C-terminal" evidence="3">
    <location>
        <begin position="93"/>
        <end position="184"/>
    </location>
</feature>
<sequence>MATFPKDRFDSVPDDLLRTGAHRGPAPKGRGWIGFAWAALATGVLVLGGLFAISVIDGKSTIDLPFLSASESPTPTQTPTGTPSAAPKLDPAVPITILNGTTTAGLANRVGDSLVKEGWAGAAADIGSRANTAKPDVVKTTVYYTDPAHEGAARALVASLKIGTIVLSKVYTESPITVVLGSDYKTPTG</sequence>
<evidence type="ECO:0000259" key="3">
    <source>
        <dbReference type="Pfam" id="PF13399"/>
    </source>
</evidence>
<gene>
    <name evidence="4" type="ORF">FVP33_01160</name>
</gene>
<dbReference type="Gene3D" id="3.30.70.2390">
    <property type="match status" value="1"/>
</dbReference>
<dbReference type="AlphaFoldDB" id="A0A5C8UWH2"/>
<keyword evidence="2" id="KW-1133">Transmembrane helix</keyword>
<feature type="compositionally biased region" description="Low complexity" evidence="1">
    <location>
        <begin position="68"/>
        <end position="87"/>
    </location>
</feature>
<dbReference type="Proteomes" id="UP000321379">
    <property type="component" value="Unassembled WGS sequence"/>
</dbReference>
<dbReference type="RefSeq" id="WP_147781807.1">
    <property type="nucleotide sequence ID" value="NZ_VRMG01000002.1"/>
</dbReference>
<feature type="region of interest" description="Disordered" evidence="1">
    <location>
        <begin position="68"/>
        <end position="89"/>
    </location>
</feature>
<dbReference type="InterPro" id="IPR027381">
    <property type="entry name" value="LytR/CpsA/Psr_C"/>
</dbReference>
<dbReference type="EMBL" id="VRMG01000002">
    <property type="protein sequence ID" value="TXN32712.1"/>
    <property type="molecule type" value="Genomic_DNA"/>
</dbReference>
<keyword evidence="2" id="KW-0812">Transmembrane</keyword>
<evidence type="ECO:0000256" key="1">
    <source>
        <dbReference type="SAM" id="MobiDB-lite"/>
    </source>
</evidence>
<evidence type="ECO:0000313" key="4">
    <source>
        <dbReference type="EMBL" id="TXN32712.1"/>
    </source>
</evidence>
<proteinExistence type="predicted"/>
<accession>A0A5C8UWH2</accession>
<name>A0A5C8UWH2_9MICO</name>
<organism evidence="4 5">
    <name type="scientific">Lacisediminihabitans profunda</name>
    <dbReference type="NCBI Taxonomy" id="2594790"/>
    <lineage>
        <taxon>Bacteria</taxon>
        <taxon>Bacillati</taxon>
        <taxon>Actinomycetota</taxon>
        <taxon>Actinomycetes</taxon>
        <taxon>Micrococcales</taxon>
        <taxon>Microbacteriaceae</taxon>
        <taxon>Lacisediminihabitans</taxon>
    </lineage>
</organism>
<comment type="caution">
    <text evidence="4">The sequence shown here is derived from an EMBL/GenBank/DDBJ whole genome shotgun (WGS) entry which is preliminary data.</text>
</comment>
<keyword evidence="5" id="KW-1185">Reference proteome</keyword>
<evidence type="ECO:0000313" key="5">
    <source>
        <dbReference type="Proteomes" id="UP000321379"/>
    </source>
</evidence>